<feature type="non-terminal residue" evidence="3">
    <location>
        <position position="1"/>
    </location>
</feature>
<dbReference type="Gene3D" id="1.20.920.30">
    <property type="match status" value="1"/>
</dbReference>
<dbReference type="Proteomes" id="UP000649617">
    <property type="component" value="Unassembled WGS sequence"/>
</dbReference>
<protein>
    <submittedName>
        <fullName evidence="3">DNAH5 protein</fullName>
    </submittedName>
</protein>
<dbReference type="Gene3D" id="3.40.50.300">
    <property type="entry name" value="P-loop containing nucleotide triphosphate hydrolases"/>
    <property type="match status" value="1"/>
</dbReference>
<dbReference type="GO" id="GO:0045505">
    <property type="term" value="F:dynein intermediate chain binding"/>
    <property type="evidence" value="ECO:0007669"/>
    <property type="project" value="InterPro"/>
</dbReference>
<dbReference type="Pfam" id="PF12780">
    <property type="entry name" value="AAA_8"/>
    <property type="match status" value="1"/>
</dbReference>
<accession>A0A812KAG5</accession>
<evidence type="ECO:0000313" key="4">
    <source>
        <dbReference type="Proteomes" id="UP000649617"/>
    </source>
</evidence>
<sequence>FMCFNMVLPSTVSVDNIFGSIMKSKFSSKAGAKADVIDMSKKLTAATVDVWDRVKSKLLPTPLRFHYIFNMRDLSRVFQGVMECPVNIVTSPTILVGLWKHECQRVFADKLCRDVDKNLVEKTLAEQLDVKYFVHIVANPMSSEWLSEFELLASRFPLFMPIHFGEQLAAENKSTEWFADFLREIEYDDETGEEKGAPKIYEPAEWEAVKGKAYYYLGKYNEAYPAKAMQLVLFDEAMQHLMKINRTIQQKRGSAMLVGVGGSGKQSLARLAAFTSAHFAFQITITKTYNDNALFEDLKALCIRAGVKGESVTFIFTDAEIKSEGFLEYMNSLLATGEVVGLFAKDEKDAMCGDVRNDFVKENPNMEENLLNMYNYLMDRLRDNLHVCLCFSPVNAKFPIRAQKFPAVFTVNINWFMPWPEAALVAVSSAFLSSYRLDCSESDKGRLFALTGSFQALTRDLCDVYYTRMRKNVYVTPKSFLCLIDFYKILY</sequence>
<gene>
    <name evidence="3" type="primary">DNAH5</name>
    <name evidence="3" type="ORF">SPIL2461_LOCUS3075</name>
</gene>
<dbReference type="GO" id="GO:0007018">
    <property type="term" value="P:microtubule-based movement"/>
    <property type="evidence" value="ECO:0007669"/>
    <property type="project" value="InterPro"/>
</dbReference>
<dbReference type="InterPro" id="IPR027417">
    <property type="entry name" value="P-loop_NTPase"/>
</dbReference>
<dbReference type="InterPro" id="IPR026983">
    <property type="entry name" value="DHC"/>
</dbReference>
<feature type="domain" description="Dynein heavy chain 3 AAA+ lid" evidence="2">
    <location>
        <begin position="45"/>
        <end position="129"/>
    </location>
</feature>
<reference evidence="3" key="1">
    <citation type="submission" date="2021-02" db="EMBL/GenBank/DDBJ databases">
        <authorList>
            <person name="Dougan E. K."/>
            <person name="Rhodes N."/>
            <person name="Thang M."/>
            <person name="Chan C."/>
        </authorList>
    </citation>
    <scope>NUCLEOTIDE SEQUENCE</scope>
</reference>
<dbReference type="PANTHER" id="PTHR46961">
    <property type="entry name" value="DYNEIN HEAVY CHAIN 1, AXONEMAL-LIKE PROTEIN"/>
    <property type="match status" value="1"/>
</dbReference>
<dbReference type="OrthoDB" id="444750at2759"/>
<dbReference type="Pfam" id="PF17857">
    <property type="entry name" value="AAA_lid_1"/>
    <property type="match status" value="1"/>
</dbReference>
<dbReference type="InterPro" id="IPR041589">
    <property type="entry name" value="DNAH3_AAA_lid_1"/>
</dbReference>
<proteinExistence type="predicted"/>
<name>A0A812KAG5_SYMPI</name>
<feature type="non-terminal residue" evidence="3">
    <location>
        <position position="491"/>
    </location>
</feature>
<evidence type="ECO:0000313" key="3">
    <source>
        <dbReference type="EMBL" id="CAE7224073.1"/>
    </source>
</evidence>
<dbReference type="AlphaFoldDB" id="A0A812KAG5"/>
<dbReference type="InterPro" id="IPR024317">
    <property type="entry name" value="Dynein_heavy_chain_D4_dom"/>
</dbReference>
<feature type="domain" description="Dynein heavy chain AAA module D4" evidence="1">
    <location>
        <begin position="229"/>
        <end position="489"/>
    </location>
</feature>
<dbReference type="GO" id="GO:0030286">
    <property type="term" value="C:dynein complex"/>
    <property type="evidence" value="ECO:0007669"/>
    <property type="project" value="InterPro"/>
</dbReference>
<dbReference type="EMBL" id="CAJNIZ010003614">
    <property type="protein sequence ID" value="CAE7224073.1"/>
    <property type="molecule type" value="Genomic_DNA"/>
</dbReference>
<dbReference type="GO" id="GO:0051959">
    <property type="term" value="F:dynein light intermediate chain binding"/>
    <property type="evidence" value="ECO:0007669"/>
    <property type="project" value="InterPro"/>
</dbReference>
<comment type="caution">
    <text evidence="3">The sequence shown here is derived from an EMBL/GenBank/DDBJ whole genome shotgun (WGS) entry which is preliminary data.</text>
</comment>
<evidence type="ECO:0000259" key="2">
    <source>
        <dbReference type="Pfam" id="PF17857"/>
    </source>
</evidence>
<evidence type="ECO:0000259" key="1">
    <source>
        <dbReference type="Pfam" id="PF12780"/>
    </source>
</evidence>
<organism evidence="3 4">
    <name type="scientific">Symbiodinium pilosum</name>
    <name type="common">Dinoflagellate</name>
    <dbReference type="NCBI Taxonomy" id="2952"/>
    <lineage>
        <taxon>Eukaryota</taxon>
        <taxon>Sar</taxon>
        <taxon>Alveolata</taxon>
        <taxon>Dinophyceae</taxon>
        <taxon>Suessiales</taxon>
        <taxon>Symbiodiniaceae</taxon>
        <taxon>Symbiodinium</taxon>
    </lineage>
</organism>
<keyword evidence="4" id="KW-1185">Reference proteome</keyword>
<dbReference type="SUPFAM" id="SSF52540">
    <property type="entry name" value="P-loop containing nucleoside triphosphate hydrolases"/>
    <property type="match status" value="1"/>
</dbReference>